<evidence type="ECO:0000313" key="1">
    <source>
        <dbReference type="Proteomes" id="UP000887565"/>
    </source>
</evidence>
<accession>A0A915L3W6</accession>
<proteinExistence type="predicted"/>
<keyword evidence="1" id="KW-1185">Reference proteome</keyword>
<protein>
    <submittedName>
        <fullName evidence="2">Uncharacterized protein</fullName>
    </submittedName>
</protein>
<evidence type="ECO:0000313" key="2">
    <source>
        <dbReference type="WBParaSite" id="nRc.2.0.1.t45431-RA"/>
    </source>
</evidence>
<dbReference type="Proteomes" id="UP000887565">
    <property type="component" value="Unplaced"/>
</dbReference>
<name>A0A915L3W6_ROMCU</name>
<reference evidence="2" key="1">
    <citation type="submission" date="2022-11" db="UniProtKB">
        <authorList>
            <consortium name="WormBaseParasite"/>
        </authorList>
    </citation>
    <scope>IDENTIFICATION</scope>
</reference>
<organism evidence="1 2">
    <name type="scientific">Romanomermis culicivorax</name>
    <name type="common">Nematode worm</name>
    <dbReference type="NCBI Taxonomy" id="13658"/>
    <lineage>
        <taxon>Eukaryota</taxon>
        <taxon>Metazoa</taxon>
        <taxon>Ecdysozoa</taxon>
        <taxon>Nematoda</taxon>
        <taxon>Enoplea</taxon>
        <taxon>Dorylaimia</taxon>
        <taxon>Mermithida</taxon>
        <taxon>Mermithoidea</taxon>
        <taxon>Mermithidae</taxon>
        <taxon>Romanomermis</taxon>
    </lineage>
</organism>
<dbReference type="WBParaSite" id="nRc.2.0.1.t45431-RA">
    <property type="protein sequence ID" value="nRc.2.0.1.t45431-RA"/>
    <property type="gene ID" value="nRc.2.0.1.g45431"/>
</dbReference>
<sequence length="101" mass="11620">MLIISSDEHKASSNASTDFTVNNSKKDFFAEISNFENSTDKNYASLNVRGKQTSLFDCTHNFVKLVKKPKRKTKCYGYYAKLYNFDKPISFGQESNKEKLK</sequence>
<dbReference type="AlphaFoldDB" id="A0A915L3W6"/>